<evidence type="ECO:0000313" key="2">
    <source>
        <dbReference type="Proteomes" id="UP001221757"/>
    </source>
</evidence>
<sequence length="246" mass="27842">MYHYDDADDSSFSAAVGPLPFLKNLAIIGIEELSCSIGATLEMSRICSNLVECTLDDVFYGFHGFIPEDILLLPHRRPHFAVHHLTRSAELFISLHDIQLQDLLQFLKRSSPPLQQIIVGDAAGFFGWTLEDLEECLPLLSTLTDFECLKPLGALPSHLLTVLATSPHLLPNLSTLTLRLLYPPAQLWFQQLFSALWARCKQLHVVWISWRSKVEALPREDVTMQLRQLVTDGMSIHIGPEDRNYI</sequence>
<dbReference type="AlphaFoldDB" id="A0AAD7D670"/>
<organism evidence="1 2">
    <name type="scientific">Mycena rosella</name>
    <name type="common">Pink bonnet</name>
    <name type="synonym">Agaricus rosellus</name>
    <dbReference type="NCBI Taxonomy" id="1033263"/>
    <lineage>
        <taxon>Eukaryota</taxon>
        <taxon>Fungi</taxon>
        <taxon>Dikarya</taxon>
        <taxon>Basidiomycota</taxon>
        <taxon>Agaricomycotina</taxon>
        <taxon>Agaricomycetes</taxon>
        <taxon>Agaricomycetidae</taxon>
        <taxon>Agaricales</taxon>
        <taxon>Marasmiineae</taxon>
        <taxon>Mycenaceae</taxon>
        <taxon>Mycena</taxon>
    </lineage>
</organism>
<dbReference type="EMBL" id="JARKIE010000131">
    <property type="protein sequence ID" value="KAJ7678783.1"/>
    <property type="molecule type" value="Genomic_DNA"/>
</dbReference>
<reference evidence="1" key="1">
    <citation type="submission" date="2023-03" db="EMBL/GenBank/DDBJ databases">
        <title>Massive genome expansion in bonnet fungi (Mycena s.s.) driven by repeated elements and novel gene families across ecological guilds.</title>
        <authorList>
            <consortium name="Lawrence Berkeley National Laboratory"/>
            <person name="Harder C.B."/>
            <person name="Miyauchi S."/>
            <person name="Viragh M."/>
            <person name="Kuo A."/>
            <person name="Thoen E."/>
            <person name="Andreopoulos B."/>
            <person name="Lu D."/>
            <person name="Skrede I."/>
            <person name="Drula E."/>
            <person name="Henrissat B."/>
            <person name="Morin E."/>
            <person name="Kohler A."/>
            <person name="Barry K."/>
            <person name="LaButti K."/>
            <person name="Morin E."/>
            <person name="Salamov A."/>
            <person name="Lipzen A."/>
            <person name="Mereny Z."/>
            <person name="Hegedus B."/>
            <person name="Baldrian P."/>
            <person name="Stursova M."/>
            <person name="Weitz H."/>
            <person name="Taylor A."/>
            <person name="Grigoriev I.V."/>
            <person name="Nagy L.G."/>
            <person name="Martin F."/>
            <person name="Kauserud H."/>
        </authorList>
    </citation>
    <scope>NUCLEOTIDE SEQUENCE</scope>
    <source>
        <strain evidence="1">CBHHK067</strain>
    </source>
</reference>
<keyword evidence="2" id="KW-1185">Reference proteome</keyword>
<gene>
    <name evidence="1" type="ORF">B0H17DRAFT_1139184</name>
</gene>
<proteinExistence type="predicted"/>
<name>A0AAD7D670_MYCRO</name>
<dbReference type="Proteomes" id="UP001221757">
    <property type="component" value="Unassembled WGS sequence"/>
</dbReference>
<accession>A0AAD7D670</accession>
<comment type="caution">
    <text evidence="1">The sequence shown here is derived from an EMBL/GenBank/DDBJ whole genome shotgun (WGS) entry which is preliminary data.</text>
</comment>
<protein>
    <recommendedName>
        <fullName evidence="3">F-box domain-containing protein</fullName>
    </recommendedName>
</protein>
<evidence type="ECO:0008006" key="3">
    <source>
        <dbReference type="Google" id="ProtNLM"/>
    </source>
</evidence>
<evidence type="ECO:0000313" key="1">
    <source>
        <dbReference type="EMBL" id="KAJ7678783.1"/>
    </source>
</evidence>